<organism evidence="2 3">
    <name type="scientific">Hephaestia caeni</name>
    <dbReference type="NCBI Taxonomy" id="645617"/>
    <lineage>
        <taxon>Bacteria</taxon>
        <taxon>Pseudomonadati</taxon>
        <taxon>Pseudomonadota</taxon>
        <taxon>Alphaproteobacteria</taxon>
        <taxon>Sphingomonadales</taxon>
        <taxon>Sphingomonadaceae</taxon>
        <taxon>Hephaestia</taxon>
    </lineage>
</organism>
<keyword evidence="1" id="KW-0812">Transmembrane</keyword>
<keyword evidence="3" id="KW-1185">Reference proteome</keyword>
<keyword evidence="1" id="KW-0472">Membrane</keyword>
<dbReference type="Proteomes" id="UP000266568">
    <property type="component" value="Unassembled WGS sequence"/>
</dbReference>
<feature type="transmembrane region" description="Helical" evidence="1">
    <location>
        <begin position="20"/>
        <end position="40"/>
    </location>
</feature>
<sequence>MELGYSHAQGQRVLRQRNLLALAVLLLSALVIVLFLIASVRDREVVLQPVLRSNLTVSSAGVSKDYLEMITRDVAVLTLNRSPRNLDYWMNEVLEITHPGAQGALKGELLKILDEQRGSSISQTFTIQSMKVDPEALVSEVTGELQTIVGNRVISLEKRRFRYTWDYTGLSLKLVGFGMVSDKPEEKS</sequence>
<dbReference type="InterPro" id="IPR007973">
    <property type="entry name" value="Pilus_assembly_TraE"/>
</dbReference>
<protein>
    <submittedName>
        <fullName evidence="2">Conjugal transfer pilus assembly protein TraE</fullName>
    </submittedName>
</protein>
<dbReference type="OrthoDB" id="7405099at2"/>
<keyword evidence="1" id="KW-1133">Transmembrane helix</keyword>
<dbReference type="Pfam" id="PF05309">
    <property type="entry name" value="TraE"/>
    <property type="match status" value="1"/>
</dbReference>
<comment type="caution">
    <text evidence="2">The sequence shown here is derived from an EMBL/GenBank/DDBJ whole genome shotgun (WGS) entry which is preliminary data.</text>
</comment>
<name>A0A397PKS7_9SPHN</name>
<dbReference type="RefSeq" id="WP_119034511.1">
    <property type="nucleotide sequence ID" value="NZ_QXDC01000002.1"/>
</dbReference>
<evidence type="ECO:0000256" key="1">
    <source>
        <dbReference type="SAM" id="Phobius"/>
    </source>
</evidence>
<gene>
    <name evidence="2" type="ORF">DFR49_0817</name>
</gene>
<reference evidence="2 3" key="1">
    <citation type="submission" date="2018-08" db="EMBL/GenBank/DDBJ databases">
        <title>Genomic Encyclopedia of Type Strains, Phase IV (KMG-IV): sequencing the most valuable type-strain genomes for metagenomic binning, comparative biology and taxonomic classification.</title>
        <authorList>
            <person name="Goeker M."/>
        </authorList>
    </citation>
    <scope>NUCLEOTIDE SEQUENCE [LARGE SCALE GENOMIC DNA]</scope>
    <source>
        <strain evidence="2 3">DSM 25527</strain>
    </source>
</reference>
<evidence type="ECO:0000313" key="2">
    <source>
        <dbReference type="EMBL" id="RIA46281.1"/>
    </source>
</evidence>
<dbReference type="AlphaFoldDB" id="A0A397PKS7"/>
<proteinExistence type="predicted"/>
<dbReference type="EMBL" id="QXDC01000002">
    <property type="protein sequence ID" value="RIA46281.1"/>
    <property type="molecule type" value="Genomic_DNA"/>
</dbReference>
<evidence type="ECO:0000313" key="3">
    <source>
        <dbReference type="Proteomes" id="UP000266568"/>
    </source>
</evidence>
<accession>A0A397PKS7</accession>